<evidence type="ECO:0000313" key="7">
    <source>
        <dbReference type="Proteomes" id="UP001060504"/>
    </source>
</evidence>
<dbReference type="Gene3D" id="3.90.640.10">
    <property type="entry name" value="Actin, Chain A, domain 4"/>
    <property type="match status" value="1"/>
</dbReference>
<dbReference type="EMBL" id="BPRH01000739">
    <property type="protein sequence ID" value="GJF10670.1"/>
    <property type="molecule type" value="Genomic_DNA"/>
</dbReference>
<evidence type="ECO:0000256" key="2">
    <source>
        <dbReference type="ARBA" id="ARBA00022840"/>
    </source>
</evidence>
<evidence type="ECO:0000256" key="1">
    <source>
        <dbReference type="ARBA" id="ARBA00022741"/>
    </source>
</evidence>
<dbReference type="Gene3D" id="3.30.420.40">
    <property type="match status" value="2"/>
</dbReference>
<gene>
    <name evidence="6" type="ORF">NGTWS1702_06760</name>
</gene>
<keyword evidence="3" id="KW-0143">Chaperone</keyword>
<dbReference type="PRINTS" id="PR01217">
    <property type="entry name" value="PRICHEXTENSN"/>
</dbReference>
<sequence length="587" mass="60229">MADGTGLSIGATRLAAVVVDRTAVTRTPVLTLYPHRPPEVGVPSENPDLNERGLIVTDFIDRVGDPVAIVGADGSTHHAEALLTESLRALLRTIVAGRSAGPVAVSHPAHWRAAAVDALRAALAGTTEFRGTDEPLLVADATSAVTALARDPGVPTQGVIAVCDFGGTGTSLTLVEMARGAQAGSLAPTVRHPDLSGDLIDQALLKHVIDGLSEAGAIDLTGTSAIGSLSRLRAQCRTAKEHLSTNAVTSLTADLAGRRTDLRITRDELDGALSAPLQAFAELIQEELERNDVQAGDLAAVASIGGGARIPAVTTLLSERFRVPVITPAHPELTAAIGAGLRSVRATAKEGVTAVALTASPSNEVSSTGQPLAWSDAHDIPDIAPVEPLAYEEPDESAASDVPRPMVQFVPHTDTHDDAGPPWYRRPPVVVGMAIVGVLVVLGSVTVLLLRNDSAPRPTTPPATTSAPAPVSRDPVSSEPPPTTQAPPPTTQAPPPRVTEQAPAPPQTQAPQPAPQQPAPPPQTEAPPAAPPVTTEVPPPAPAPTTEVPPPAPTAEQPPPAPIEGPVITIPGLPPIPLFPQPAQPAP</sequence>
<dbReference type="Proteomes" id="UP001060504">
    <property type="component" value="Unassembled WGS sequence"/>
</dbReference>
<evidence type="ECO:0000313" key="6">
    <source>
        <dbReference type="EMBL" id="GJF10670.1"/>
    </source>
</evidence>
<keyword evidence="5" id="KW-1133">Transmembrane helix</keyword>
<dbReference type="Pfam" id="PF00012">
    <property type="entry name" value="HSP70"/>
    <property type="match status" value="1"/>
</dbReference>
<dbReference type="PANTHER" id="PTHR42749">
    <property type="entry name" value="CELL SHAPE-DETERMINING PROTEIN MREB"/>
    <property type="match status" value="1"/>
</dbReference>
<feature type="compositionally biased region" description="Pro residues" evidence="4">
    <location>
        <begin position="478"/>
        <end position="563"/>
    </location>
</feature>
<dbReference type="InterPro" id="IPR013126">
    <property type="entry name" value="Hsp_70_fam"/>
</dbReference>
<organism evidence="6 7">
    <name type="scientific">Mycolicibacterium cyprinidarum</name>
    <dbReference type="NCBI Taxonomy" id="2860311"/>
    <lineage>
        <taxon>Bacteria</taxon>
        <taxon>Bacillati</taxon>
        <taxon>Actinomycetota</taxon>
        <taxon>Actinomycetes</taxon>
        <taxon>Mycobacteriales</taxon>
        <taxon>Mycobacteriaceae</taxon>
        <taxon>Mycolicibacterium</taxon>
    </lineage>
</organism>
<comment type="caution">
    <text evidence="6">The sequence shown here is derived from an EMBL/GenBank/DDBJ whole genome shotgun (WGS) entry which is preliminary data.</text>
</comment>
<evidence type="ECO:0000256" key="3">
    <source>
        <dbReference type="ARBA" id="ARBA00023186"/>
    </source>
</evidence>
<dbReference type="InterPro" id="IPR043129">
    <property type="entry name" value="ATPase_NBD"/>
</dbReference>
<keyword evidence="2" id="KW-0067">ATP-binding</keyword>
<evidence type="ECO:0000256" key="4">
    <source>
        <dbReference type="SAM" id="MobiDB-lite"/>
    </source>
</evidence>
<protein>
    <submittedName>
        <fullName evidence="6">Molecular chaperone</fullName>
    </submittedName>
</protein>
<keyword evidence="5" id="KW-0812">Transmembrane</keyword>
<feature type="compositionally biased region" description="Pro residues" evidence="4">
    <location>
        <begin position="572"/>
        <end position="587"/>
    </location>
</feature>
<feature type="transmembrane region" description="Helical" evidence="5">
    <location>
        <begin position="429"/>
        <end position="450"/>
    </location>
</feature>
<keyword evidence="5" id="KW-0472">Membrane</keyword>
<accession>A0ABQ4V5F3</accession>
<name>A0ABQ4V5F3_9MYCO</name>
<proteinExistence type="predicted"/>
<evidence type="ECO:0000256" key="5">
    <source>
        <dbReference type="SAM" id="Phobius"/>
    </source>
</evidence>
<keyword evidence="7" id="KW-1185">Reference proteome</keyword>
<keyword evidence="1" id="KW-0547">Nucleotide-binding</keyword>
<feature type="region of interest" description="Disordered" evidence="4">
    <location>
        <begin position="453"/>
        <end position="587"/>
    </location>
</feature>
<dbReference type="PANTHER" id="PTHR42749:SF1">
    <property type="entry name" value="CELL SHAPE-DETERMINING PROTEIN MREB"/>
    <property type="match status" value="1"/>
</dbReference>
<reference evidence="6 7" key="1">
    <citation type="submission" date="2021-08" db="EMBL/GenBank/DDBJ databases">
        <title>Draft genome sequence of Mycolicibacterium sp. NGTWS1702 strain.</title>
        <authorList>
            <person name="Matsumoto M."/>
            <person name="Tang B.C.C."/>
            <person name="Machida Y."/>
            <person name="Matoyama H."/>
            <person name="Kishihara T."/>
            <person name="Sato S."/>
            <person name="Kondo I."/>
            <person name="Sano M."/>
            <person name="Kato G."/>
        </authorList>
    </citation>
    <scope>NUCLEOTIDE SEQUENCE [LARGE SCALE GENOMIC DNA]</scope>
    <source>
        <strain evidence="6 7">NGTWSNA01</strain>
    </source>
</reference>
<dbReference type="SUPFAM" id="SSF53067">
    <property type="entry name" value="Actin-like ATPase domain"/>
    <property type="match status" value="1"/>
</dbReference>